<keyword evidence="3 5" id="KW-1133">Transmembrane helix</keyword>
<dbReference type="PANTHER" id="PTHR11453:SF127">
    <property type="entry name" value="SOLUTE CARRIER FAMILY 4 MEMBER 11"/>
    <property type="match status" value="1"/>
</dbReference>
<dbReference type="GO" id="GO:0005886">
    <property type="term" value="C:plasma membrane"/>
    <property type="evidence" value="ECO:0007669"/>
    <property type="project" value="TreeGrafter"/>
</dbReference>
<reference evidence="7" key="1">
    <citation type="submission" date="2021-02" db="EMBL/GenBank/DDBJ databases">
        <title>First Annotated Genome of the Yellow-green Alga Tribonema minus.</title>
        <authorList>
            <person name="Mahan K.M."/>
        </authorList>
    </citation>
    <scope>NUCLEOTIDE SEQUENCE</scope>
    <source>
        <strain evidence="7">UTEX B ZZ1240</strain>
    </source>
</reference>
<feature type="transmembrane region" description="Helical" evidence="5">
    <location>
        <begin position="355"/>
        <end position="372"/>
    </location>
</feature>
<proteinExistence type="predicted"/>
<evidence type="ECO:0000313" key="8">
    <source>
        <dbReference type="Proteomes" id="UP000664859"/>
    </source>
</evidence>
<evidence type="ECO:0000313" key="7">
    <source>
        <dbReference type="EMBL" id="KAG5192605.1"/>
    </source>
</evidence>
<dbReference type="GO" id="GO:0006820">
    <property type="term" value="P:monoatomic anion transport"/>
    <property type="evidence" value="ECO:0007669"/>
    <property type="project" value="InterPro"/>
</dbReference>
<accession>A0A835ZK65</accession>
<feature type="transmembrane region" description="Helical" evidence="5">
    <location>
        <begin position="181"/>
        <end position="200"/>
    </location>
</feature>
<evidence type="ECO:0000256" key="4">
    <source>
        <dbReference type="ARBA" id="ARBA00023136"/>
    </source>
</evidence>
<evidence type="ECO:0000256" key="5">
    <source>
        <dbReference type="SAM" id="Phobius"/>
    </source>
</evidence>
<evidence type="ECO:0000256" key="2">
    <source>
        <dbReference type="ARBA" id="ARBA00022692"/>
    </source>
</evidence>
<protein>
    <submittedName>
        <fullName evidence="7">HCO3 transporter family-domain-containing protein</fullName>
    </submittedName>
</protein>
<feature type="transmembrane region" description="Helical" evidence="5">
    <location>
        <begin position="41"/>
        <end position="58"/>
    </location>
</feature>
<feature type="transmembrane region" description="Helical" evidence="5">
    <location>
        <begin position="128"/>
        <end position="149"/>
    </location>
</feature>
<feature type="domain" description="Bicarbonate transporter-like transmembrane" evidence="6">
    <location>
        <begin position="2"/>
        <end position="88"/>
    </location>
</feature>
<dbReference type="Pfam" id="PF00955">
    <property type="entry name" value="HCO3_cotransp"/>
    <property type="match status" value="2"/>
</dbReference>
<gene>
    <name evidence="7" type="ORF">JKP88DRAFT_204041</name>
</gene>
<evidence type="ECO:0000259" key="6">
    <source>
        <dbReference type="Pfam" id="PF00955"/>
    </source>
</evidence>
<comment type="subcellular location">
    <subcellularLocation>
        <location evidence="1">Membrane</location>
        <topology evidence="1">Multi-pass membrane protein</topology>
    </subcellularLocation>
</comment>
<dbReference type="InterPro" id="IPR011531">
    <property type="entry name" value="HCO3_transpt-like_TM_dom"/>
</dbReference>
<dbReference type="PANTHER" id="PTHR11453">
    <property type="entry name" value="ANION EXCHANGE PROTEIN"/>
    <property type="match status" value="1"/>
</dbReference>
<keyword evidence="4 5" id="KW-0472">Membrane</keyword>
<dbReference type="OrthoDB" id="1735926at2759"/>
<feature type="domain" description="Bicarbonate transporter-like transmembrane" evidence="6">
    <location>
        <begin position="93"/>
        <end position="412"/>
    </location>
</feature>
<evidence type="ECO:0000256" key="1">
    <source>
        <dbReference type="ARBA" id="ARBA00004141"/>
    </source>
</evidence>
<keyword evidence="2 5" id="KW-0812">Transmembrane</keyword>
<dbReference type="EMBL" id="JAFCMP010000003">
    <property type="protein sequence ID" value="KAG5192605.1"/>
    <property type="molecule type" value="Genomic_DNA"/>
</dbReference>
<dbReference type="Proteomes" id="UP000664859">
    <property type="component" value="Unassembled WGS sequence"/>
</dbReference>
<dbReference type="AlphaFoldDB" id="A0A835ZK65"/>
<name>A0A835ZK65_9STRA</name>
<organism evidence="7 8">
    <name type="scientific">Tribonema minus</name>
    <dbReference type="NCBI Taxonomy" id="303371"/>
    <lineage>
        <taxon>Eukaryota</taxon>
        <taxon>Sar</taxon>
        <taxon>Stramenopiles</taxon>
        <taxon>Ochrophyta</taxon>
        <taxon>PX clade</taxon>
        <taxon>Xanthophyceae</taxon>
        <taxon>Tribonematales</taxon>
        <taxon>Tribonemataceae</taxon>
        <taxon>Tribonema</taxon>
    </lineage>
</organism>
<dbReference type="GO" id="GO:0005452">
    <property type="term" value="F:solute:inorganic anion antiporter activity"/>
    <property type="evidence" value="ECO:0007669"/>
    <property type="project" value="InterPro"/>
</dbReference>
<dbReference type="InterPro" id="IPR003020">
    <property type="entry name" value="HCO3_transpt_euk"/>
</dbReference>
<dbReference type="GO" id="GO:0050801">
    <property type="term" value="P:monoatomic ion homeostasis"/>
    <property type="evidence" value="ECO:0007669"/>
    <property type="project" value="TreeGrafter"/>
</dbReference>
<feature type="transmembrane region" description="Helical" evidence="5">
    <location>
        <begin position="378"/>
        <end position="396"/>
    </location>
</feature>
<keyword evidence="8" id="KW-1185">Reference proteome</keyword>
<sequence>MTFIGPTGLTLAFMTALYGFTSAMSLPFLPVYSWCGVWTSGYMLLLAMGGASNLIRYATQFTDDVFNALLAVNFLFEASRSLFRNFQDGYNKSGAFLALNLALLTYTTTRKTVAARNSRYFNEEIREFLSDSGPVIVIVAMSLLTQVPALSSMGIEFLSVPSKFMLCGSRPWLSPMLSVPLNVRMACAVPAVLLTSLFFLDQNISSRVVNSPKHNMKKPPAYHQDLLVLGLITGTLSVLGLPWQCAATVQSLNHVRAMSTAEIIDSPDGSKEEVIKDVVETRVTGFSIHALILASVGMLPVLKRIPMPVVSGIFLYLGRKVMSGNEFLLRIKELCADQSLLKPNSSVKKVGYKTALGYTSVQLGMLGLLWTLKSFRQTALFFPSVIGLLVLVRLAVLPKLFSKDALDELDSAVA</sequence>
<evidence type="ECO:0000256" key="3">
    <source>
        <dbReference type="ARBA" id="ARBA00022989"/>
    </source>
</evidence>
<comment type="caution">
    <text evidence="7">The sequence shown here is derived from an EMBL/GenBank/DDBJ whole genome shotgun (WGS) entry which is preliminary data.</text>
</comment>
<feature type="transmembrane region" description="Helical" evidence="5">
    <location>
        <begin position="221"/>
        <end position="243"/>
    </location>
</feature>